<evidence type="ECO:0000313" key="17">
    <source>
        <dbReference type="Proteomes" id="UP000050741"/>
    </source>
</evidence>
<evidence type="ECO:0000259" key="16">
    <source>
        <dbReference type="Pfam" id="PF10312"/>
    </source>
</evidence>
<evidence type="ECO:0000256" key="4">
    <source>
        <dbReference type="ARBA" id="ARBA00022676"/>
    </source>
</evidence>
<dbReference type="InterPro" id="IPR018816">
    <property type="entry name" value="Cactin_central"/>
</dbReference>
<keyword evidence="5" id="KW-0808">Transferase</keyword>
<name>A0A183BTL0_GLOPA</name>
<proteinExistence type="predicted"/>
<reference evidence="18" key="3">
    <citation type="submission" date="2016-06" db="UniProtKB">
        <authorList>
            <consortium name="WormBaseParasite"/>
        </authorList>
    </citation>
    <scope>IDENTIFICATION</scope>
</reference>
<dbReference type="InterPro" id="IPR019134">
    <property type="entry name" value="Cactin_C"/>
</dbReference>
<evidence type="ECO:0000259" key="13">
    <source>
        <dbReference type="Pfam" id="PF04678"/>
    </source>
</evidence>
<evidence type="ECO:0000256" key="3">
    <source>
        <dbReference type="ARBA" id="ARBA00011964"/>
    </source>
</evidence>
<feature type="transmembrane region" description="Helical" evidence="12">
    <location>
        <begin position="1099"/>
        <end position="1120"/>
    </location>
</feature>
<reference evidence="17" key="1">
    <citation type="submission" date="2013-12" db="EMBL/GenBank/DDBJ databases">
        <authorList>
            <person name="Aslett M."/>
        </authorList>
    </citation>
    <scope>NUCLEOTIDE SEQUENCE [LARGE SCALE GENOMIC DNA]</scope>
    <source>
        <strain evidence="17">Lindley</strain>
    </source>
</reference>
<feature type="domain" description="Methyltransferase type 11" evidence="14">
    <location>
        <begin position="1335"/>
        <end position="1428"/>
    </location>
</feature>
<evidence type="ECO:0000256" key="7">
    <source>
        <dbReference type="ARBA" id="ARBA00022824"/>
    </source>
</evidence>
<feature type="domain" description="Calcium uniporter protein C-terminal" evidence="13">
    <location>
        <begin position="15"/>
        <end position="215"/>
    </location>
</feature>
<dbReference type="Proteomes" id="UP000050741">
    <property type="component" value="Unassembled WGS sequence"/>
</dbReference>
<protein>
    <recommendedName>
        <fullName evidence="3">dolichyl-P-Man:Man5GlcNAc2-PP-dolichol alpha-1,3-mannosyltransferase</fullName>
        <ecNumber evidence="3">2.4.1.258</ecNumber>
    </recommendedName>
</protein>
<keyword evidence="6 12" id="KW-0812">Transmembrane</keyword>
<keyword evidence="4" id="KW-0328">Glycosyltransferase</keyword>
<evidence type="ECO:0000256" key="10">
    <source>
        <dbReference type="ARBA" id="ARBA00049506"/>
    </source>
</evidence>
<evidence type="ECO:0000256" key="9">
    <source>
        <dbReference type="ARBA" id="ARBA00023136"/>
    </source>
</evidence>
<dbReference type="WBParaSite" id="GPLIN_000394600">
    <property type="protein sequence ID" value="GPLIN_000394600"/>
    <property type="gene ID" value="GPLIN_000394600"/>
</dbReference>
<evidence type="ECO:0000256" key="6">
    <source>
        <dbReference type="ARBA" id="ARBA00022692"/>
    </source>
</evidence>
<organism evidence="17 18">
    <name type="scientific">Globodera pallida</name>
    <name type="common">Potato cyst nematode worm</name>
    <name type="synonym">Heterodera pallida</name>
    <dbReference type="NCBI Taxonomy" id="36090"/>
    <lineage>
        <taxon>Eukaryota</taxon>
        <taxon>Metazoa</taxon>
        <taxon>Ecdysozoa</taxon>
        <taxon>Nematoda</taxon>
        <taxon>Chromadorea</taxon>
        <taxon>Rhabditida</taxon>
        <taxon>Tylenchina</taxon>
        <taxon>Tylenchomorpha</taxon>
        <taxon>Tylenchoidea</taxon>
        <taxon>Heteroderidae</taxon>
        <taxon>Heteroderinae</taxon>
        <taxon>Globodera</taxon>
    </lineage>
</organism>
<comment type="catalytic activity">
    <reaction evidence="10">
        <text>an alpha-D-Man-(1-&gt;2)-alpha-D-Man-(1-&gt;2)-alpha-D-Man-(1-&gt;3)-[alpha-D-Man-(1-&gt;6)]-beta-D-Man-(1-&gt;4)-beta-D-GlcNAc-(1-&gt;4)-alpha-D-GlcNAc-diphospho-di-trans,poly-cis-dolichol + a di-trans,poly-cis-dolichyl beta-D-mannosyl phosphate = an alpha-D-Man-(1-&gt;2)-alpha-D-Man-(1-&gt;2)-alpha-D-Man-(1-&gt;3)-[alpha-D-Man-(1-&gt;3)-alpha-D-Man-(1-&gt;6)]-beta-D-Man-(1-&gt;4)-beta-D-GlcNAc-(1-&gt;4)-alpha-D-GlcNAc-diphospho-di-trans,poly-cis-dolichol + a di-trans,poly-cis-dolichyl phosphate + H(+)</text>
        <dbReference type="Rhea" id="RHEA:29527"/>
        <dbReference type="Rhea" id="RHEA-COMP:19498"/>
        <dbReference type="Rhea" id="RHEA-COMP:19501"/>
        <dbReference type="Rhea" id="RHEA-COMP:19516"/>
        <dbReference type="Rhea" id="RHEA-COMP:19517"/>
        <dbReference type="ChEBI" id="CHEBI:15378"/>
        <dbReference type="ChEBI" id="CHEBI:57683"/>
        <dbReference type="ChEBI" id="CHEBI:58211"/>
        <dbReference type="ChEBI" id="CHEBI:132515"/>
        <dbReference type="ChEBI" id="CHEBI:132516"/>
        <dbReference type="EC" id="2.4.1.258"/>
    </reaction>
    <physiologicalReaction direction="left-to-right" evidence="10">
        <dbReference type="Rhea" id="RHEA:29528"/>
    </physiologicalReaction>
</comment>
<evidence type="ECO:0000256" key="2">
    <source>
        <dbReference type="ARBA" id="ARBA00004922"/>
    </source>
</evidence>
<keyword evidence="17" id="KW-1185">Reference proteome</keyword>
<evidence type="ECO:0000256" key="12">
    <source>
        <dbReference type="SAM" id="Phobius"/>
    </source>
</evidence>
<dbReference type="Pfam" id="PF10312">
    <property type="entry name" value="Cactin_mid"/>
    <property type="match status" value="1"/>
</dbReference>
<dbReference type="GO" id="GO:0008757">
    <property type="term" value="F:S-adenosylmethionine-dependent methyltransferase activity"/>
    <property type="evidence" value="ECO:0007669"/>
    <property type="project" value="InterPro"/>
</dbReference>
<dbReference type="InterPro" id="IPR029063">
    <property type="entry name" value="SAM-dependent_MTases_sf"/>
</dbReference>
<keyword evidence="7" id="KW-0256">Endoplasmic reticulum</keyword>
<evidence type="ECO:0000313" key="18">
    <source>
        <dbReference type="WBParaSite" id="GPLIN_000394600"/>
    </source>
</evidence>
<feature type="transmembrane region" description="Helical" evidence="12">
    <location>
        <begin position="936"/>
        <end position="956"/>
    </location>
</feature>
<dbReference type="Gene3D" id="3.40.50.150">
    <property type="entry name" value="Vaccinia Virus protein VP39"/>
    <property type="match status" value="1"/>
</dbReference>
<feature type="transmembrane region" description="Helical" evidence="12">
    <location>
        <begin position="133"/>
        <end position="152"/>
    </location>
</feature>
<evidence type="ECO:0000256" key="8">
    <source>
        <dbReference type="ARBA" id="ARBA00022989"/>
    </source>
</evidence>
<dbReference type="EC" id="2.4.1.258" evidence="3"/>
<feature type="domain" description="Splicing factor Cactin C-terminal" evidence="15">
    <location>
        <begin position="749"/>
        <end position="855"/>
    </location>
</feature>
<evidence type="ECO:0000256" key="5">
    <source>
        <dbReference type="ARBA" id="ARBA00022679"/>
    </source>
</evidence>
<feature type="transmembrane region" description="Helical" evidence="12">
    <location>
        <begin position="1042"/>
        <end position="1068"/>
    </location>
</feature>
<dbReference type="InterPro" id="IPR007873">
    <property type="entry name" value="Glycosyltransferase_ALG3"/>
</dbReference>
<dbReference type="Pfam" id="PF05208">
    <property type="entry name" value="ALG3"/>
    <property type="match status" value="1"/>
</dbReference>
<dbReference type="PANTHER" id="PTHR12646:SF0">
    <property type="entry name" value="DOL-P-MAN:MAN(5)GLCNAC(2)-PP-DOL ALPHA-1,3-MANNOSYLTRANSFERASE"/>
    <property type="match status" value="1"/>
</dbReference>
<dbReference type="Pfam" id="PF04678">
    <property type="entry name" value="MCU"/>
    <property type="match status" value="1"/>
</dbReference>
<evidence type="ECO:0000259" key="14">
    <source>
        <dbReference type="Pfam" id="PF08241"/>
    </source>
</evidence>
<feature type="compositionally biased region" description="Basic and acidic residues" evidence="11">
    <location>
        <begin position="580"/>
        <end position="621"/>
    </location>
</feature>
<dbReference type="PANTHER" id="PTHR12646">
    <property type="entry name" value="NOT56 - RELATED"/>
    <property type="match status" value="1"/>
</dbReference>
<dbReference type="CDD" id="cd02440">
    <property type="entry name" value="AdoMet_MTases"/>
    <property type="match status" value="1"/>
</dbReference>
<feature type="domain" description="Splicing factor cactin central" evidence="16">
    <location>
        <begin position="375"/>
        <end position="554"/>
    </location>
</feature>
<evidence type="ECO:0000259" key="15">
    <source>
        <dbReference type="Pfam" id="PF09732"/>
    </source>
</evidence>
<keyword evidence="8 12" id="KW-1133">Transmembrane helix</keyword>
<comment type="subcellular location">
    <subcellularLocation>
        <location evidence="1">Endoplasmic reticulum membrane</location>
        <topology evidence="1">Multi-pass membrane protein</topology>
    </subcellularLocation>
</comment>
<dbReference type="GO" id="GO:0005789">
    <property type="term" value="C:endoplasmic reticulum membrane"/>
    <property type="evidence" value="ECO:0007669"/>
    <property type="project" value="UniProtKB-SubCell"/>
</dbReference>
<evidence type="ECO:0000256" key="1">
    <source>
        <dbReference type="ARBA" id="ARBA00004477"/>
    </source>
</evidence>
<sequence length="1506" mass="174584">MADSVGSFSEALLNEDSGIEIVSFYTSDGTRISKSTRVQHLLRLPSFCIRINDIYYRFNLQSFAFEDSDKLTTLEEIKSQVFSLYGFLNLDEYKLKRENSLMESIENVERELRPFIIIKSTIERECEEYTQRVFWVGFSAVCFQVGVFARLTWWEYSWDIMEPITYFSTFSSVLIALSYYIVTQQYTSAHSRVLYNDYYRRALKYGFDVKRYNELHKLKSELTTELKRLQNPLLAAFDGQIGLSGDKLNKCNEKDEKRRLKEIETPDEKRARRLAKKLQKEERRRTETINAFPEGIPYTDMNNPFNDTNLTETFIWKKKWESEGKGNVSTKKAEKVNREIIAKNFAEMEQLKRNRETREAAREDMEMIARDQERRQCDWNRTEDVFHLKQAKLRSSIRIKEGRAKPIDYLARYISYADESCQDVFELDNPLTYFPKDSIDDFEDLIADVLVYRVIDGQKNKFYWDDIETFAKNGLKRLLEARKRSTDTGTVHLSVQEEVLKIFKGKTYDELEQLESQIGAKISNASRGTDVTYWESLLGSLRPFMAKQRLKELHAKMLALRLKNIREEQMNQNANDSDGEDKPEIEEKKEDAIEKEKPTISDFEAKKEQKMSPEKAKHDAKQIPQEATTTIPFAIQEFFEADDEQRDQMYQQVEANNSLEHFTTVLYECGRYSPAFGSKSQTMPGIDILDVAEDVKKLDGSRLTRHKKEGAEELTAKDQRMMEIAKQGMNQDEAVFSVEEKLDKQNFLWSEKYRPRKPRYFNRVHTGFDWNKYNQTHYDIDNPPPKIVQGYRFNIFYPDLLDSTQTPTFTLVRCDVPDFSILRFCAGPPYEDIAFKIVNREWEVNYKHGYKCQFSSYGRPYVFVRNCCRFSNHPKDTEIDWATYMQHVEVYENGQRNYTEIRGDTGPIVYPAGHLHIYRLFYHLTDHGKNIRCAQYIFGVVYLANLLLVFRLYFHSGKIPPFVLPLVCLTSYRVHSIFVLRLFNDPIAMLFFFVSLNLFISRCWLFGCVFFSFAVAVKMNILLFAPALFLVLLLSNGFIETFWLLAIAALIQVLVALEFLSFDCVAYVSRAFELSRVFLFEWTVNWRFIPESVFVDRRFHIVLLAAHLSLLAVFALKFWFRSSGGLFNSLRKLLFGVRLRLDAHDILFALFSSNLVGMAFARSLHYQFYCWYYHSIPYLLFSPLYSPNNQIAHIRDGKKLTFSSKQIAVRLAIMLGIEFCWNVFPSTSASSLLLHALHASVIVLSCRSPTSAHSPLKRGCTVLNQVRKSLFKSFLSGHTLSPDTKVFDRETKRRQRNWAAVQDEFDQCKFVRDEFGYRIADKVFDIIRPNPVVIELGCAVGHIGPHLIGENVGCYVQCDMSETMVGMSGKASKREFPTLSMVADEESVPFRPQCCDLILSGLSAHWINDLPGWFRRCLRVLRPDGAFIGGLLAGETISELRISLQLAENERLGGIGAHISPFVQPQDIVGMMTGAGFTLTTIDVDEVTSQCASLDIQKFQLLPELA</sequence>
<dbReference type="SUPFAM" id="SSF53335">
    <property type="entry name" value="S-adenosyl-L-methionine-dependent methyltransferases"/>
    <property type="match status" value="1"/>
</dbReference>
<dbReference type="GO" id="GO:0052925">
    <property type="term" value="F:dol-P-Man:Man(5)GlcNAc(2)-PP-Dol alpha-1,3-mannosyltransferase activity"/>
    <property type="evidence" value="ECO:0007669"/>
    <property type="project" value="UniProtKB-EC"/>
</dbReference>
<feature type="region of interest" description="Disordered" evidence="11">
    <location>
        <begin position="569"/>
        <end position="623"/>
    </location>
</feature>
<accession>A0A183BTL0</accession>
<keyword evidence="9 12" id="KW-0472">Membrane</keyword>
<dbReference type="SMART" id="SM01050">
    <property type="entry name" value="CactinC_cactus"/>
    <property type="match status" value="1"/>
</dbReference>
<reference evidence="17" key="2">
    <citation type="submission" date="2014-05" db="EMBL/GenBank/DDBJ databases">
        <title>The genome and life-stage specific transcriptomes of Globodera pallida elucidate key aspects of plant parasitism by a cyst nematode.</title>
        <authorList>
            <person name="Cotton J.A."/>
            <person name="Lilley C.J."/>
            <person name="Jones L.M."/>
            <person name="Kikuchi T."/>
            <person name="Reid A.J."/>
            <person name="Thorpe P."/>
            <person name="Tsai I.J."/>
            <person name="Beasley H."/>
            <person name="Blok V."/>
            <person name="Cock P.J.A."/>
            <person name="Van den Akker S.E."/>
            <person name="Holroyd N."/>
            <person name="Hunt M."/>
            <person name="Mantelin S."/>
            <person name="Naghra H."/>
            <person name="Pain A."/>
            <person name="Palomares-Rius J.E."/>
            <person name="Zarowiecki M."/>
            <person name="Berriman M."/>
            <person name="Jones J.T."/>
            <person name="Urwin P.E."/>
        </authorList>
    </citation>
    <scope>NUCLEOTIDE SEQUENCE [LARGE SCALE GENOMIC DNA]</scope>
    <source>
        <strain evidence="17">Lindley</strain>
    </source>
</reference>
<dbReference type="InterPro" id="IPR013216">
    <property type="entry name" value="Methyltransf_11"/>
</dbReference>
<comment type="pathway">
    <text evidence="2">Protein modification; protein glycosylation.</text>
</comment>
<evidence type="ECO:0000256" key="11">
    <source>
        <dbReference type="SAM" id="MobiDB-lite"/>
    </source>
</evidence>
<feature type="transmembrane region" description="Helical" evidence="12">
    <location>
        <begin position="164"/>
        <end position="182"/>
    </location>
</feature>
<dbReference type="InterPro" id="IPR006769">
    <property type="entry name" value="MCU_C"/>
</dbReference>
<dbReference type="Pfam" id="PF09732">
    <property type="entry name" value="CactinC_cactus"/>
    <property type="match status" value="1"/>
</dbReference>
<dbReference type="Pfam" id="PF08241">
    <property type="entry name" value="Methyltransf_11"/>
    <property type="match status" value="1"/>
</dbReference>